<evidence type="ECO:0000313" key="3">
    <source>
        <dbReference type="Proteomes" id="UP001177023"/>
    </source>
</evidence>
<dbReference type="EMBL" id="CATQJA010002662">
    <property type="protein sequence ID" value="CAJ0580839.1"/>
    <property type="molecule type" value="Genomic_DNA"/>
</dbReference>
<dbReference type="Proteomes" id="UP001177023">
    <property type="component" value="Unassembled WGS sequence"/>
</dbReference>
<feature type="region of interest" description="Disordered" evidence="1">
    <location>
        <begin position="485"/>
        <end position="553"/>
    </location>
</feature>
<feature type="compositionally biased region" description="Polar residues" evidence="1">
    <location>
        <begin position="539"/>
        <end position="553"/>
    </location>
</feature>
<evidence type="ECO:0000313" key="2">
    <source>
        <dbReference type="EMBL" id="CAJ0580839.1"/>
    </source>
</evidence>
<organism evidence="2 3">
    <name type="scientific">Mesorhabditis spiculigera</name>
    <dbReference type="NCBI Taxonomy" id="96644"/>
    <lineage>
        <taxon>Eukaryota</taxon>
        <taxon>Metazoa</taxon>
        <taxon>Ecdysozoa</taxon>
        <taxon>Nematoda</taxon>
        <taxon>Chromadorea</taxon>
        <taxon>Rhabditida</taxon>
        <taxon>Rhabditina</taxon>
        <taxon>Rhabditomorpha</taxon>
        <taxon>Rhabditoidea</taxon>
        <taxon>Rhabditidae</taxon>
        <taxon>Mesorhabditinae</taxon>
        <taxon>Mesorhabditis</taxon>
    </lineage>
</organism>
<accession>A0AA36D6S1</accession>
<proteinExistence type="predicted"/>
<name>A0AA36D6S1_9BILA</name>
<feature type="compositionally biased region" description="Basic and acidic residues" evidence="1">
    <location>
        <begin position="86"/>
        <end position="109"/>
    </location>
</feature>
<reference evidence="2" key="1">
    <citation type="submission" date="2023-06" db="EMBL/GenBank/DDBJ databases">
        <authorList>
            <person name="Delattre M."/>
        </authorList>
    </citation>
    <scope>NUCLEOTIDE SEQUENCE</scope>
    <source>
        <strain evidence="2">AF72</strain>
    </source>
</reference>
<comment type="caution">
    <text evidence="2">The sequence shown here is derived from an EMBL/GenBank/DDBJ whole genome shotgun (WGS) entry which is preliminary data.</text>
</comment>
<protein>
    <submittedName>
        <fullName evidence="2">Uncharacterized protein</fullName>
    </submittedName>
</protein>
<dbReference type="AlphaFoldDB" id="A0AA36D6S1"/>
<feature type="compositionally biased region" description="Basic and acidic residues" evidence="1">
    <location>
        <begin position="508"/>
        <end position="524"/>
    </location>
</feature>
<keyword evidence="3" id="KW-1185">Reference proteome</keyword>
<sequence>MEIDAKQLKPKPSHLNRFFDRLRGSKVAKSIPQDKDCDVNKENFVIGNGISKEESFQKQPLENRSPRDKSRSPFNRLKQRLSLRRKAGDRVDDVKHNPETIARMSREEPDNFSQTPLSAPRSAMSENDVRFLSLSLEPNPSNGELAYKSTYTGFCSNQSTSNHVGLQSMSLDDVSMAKENGPPARIPSYLRISVGAHGYNSKAKPTGMISLHSPHIATLSNVERLKLFHEKSIDTTSPTKNQPLDNANGKMGNAVVKPAKAGFDRLSGCWKKNKVEADESELKVKPQLVIGQPMGHEINVSCCHFDSTGALIPGSLNALLRAEEAKEVAVATQEIPPTQDRAETVHVAREEKEPAGSKGVATRSMALVTHDIDFYQKTYNERKEEMRDRLSWIEKNGAGSENTEGEELIRQVQFGISMLEKRKGKMSEFEALLAKYLKPVEGDPQIVTLNDLAGWMDLLDMEWRKIDIAYAKLVECHANNWTSPIVAQESPVPPTDSTPAAGRSTRRLTPEQLEKRREADEKRRQFIQKLRANKVLPQADTTRSEVTGTSTDQ</sequence>
<feature type="non-terminal residue" evidence="2">
    <location>
        <position position="1"/>
    </location>
</feature>
<gene>
    <name evidence="2" type="ORF">MSPICULIGERA_LOCUS19020</name>
</gene>
<feature type="region of interest" description="Disordered" evidence="1">
    <location>
        <begin position="48"/>
        <end position="123"/>
    </location>
</feature>
<evidence type="ECO:0000256" key="1">
    <source>
        <dbReference type="SAM" id="MobiDB-lite"/>
    </source>
</evidence>